<reference evidence="2 3" key="1">
    <citation type="submission" date="2019-09" db="EMBL/GenBank/DDBJ databases">
        <authorList>
            <person name="Ou C."/>
        </authorList>
    </citation>
    <scope>NUCLEOTIDE SEQUENCE [LARGE SCALE GENOMIC DNA]</scope>
    <source>
        <strain evidence="2">S2</strain>
        <tissue evidence="2">Leaf</tissue>
    </source>
</reference>
<dbReference type="Proteomes" id="UP000327157">
    <property type="component" value="Chromosome 12"/>
</dbReference>
<dbReference type="EMBL" id="SMOL01000143">
    <property type="protein sequence ID" value="KAB2631230.1"/>
    <property type="molecule type" value="Genomic_DNA"/>
</dbReference>
<protein>
    <submittedName>
        <fullName evidence="2">Transposase tnp2</fullName>
    </submittedName>
</protein>
<evidence type="ECO:0000313" key="3">
    <source>
        <dbReference type="Proteomes" id="UP000327157"/>
    </source>
</evidence>
<name>A0A5N5I0M1_9ROSA</name>
<reference evidence="2 3" key="3">
    <citation type="submission" date="2019-11" db="EMBL/GenBank/DDBJ databases">
        <title>A de novo genome assembly of a pear dwarfing rootstock.</title>
        <authorList>
            <person name="Wang F."/>
            <person name="Wang J."/>
            <person name="Li S."/>
            <person name="Zhang Y."/>
            <person name="Fang M."/>
            <person name="Ma L."/>
            <person name="Zhao Y."/>
            <person name="Jiang S."/>
        </authorList>
    </citation>
    <scope>NUCLEOTIDE SEQUENCE [LARGE SCALE GENOMIC DNA]</scope>
    <source>
        <strain evidence="2">S2</strain>
        <tissue evidence="2">Leaf</tissue>
    </source>
</reference>
<feature type="region of interest" description="Disordered" evidence="1">
    <location>
        <begin position="1"/>
        <end position="20"/>
    </location>
</feature>
<organism evidence="2 3">
    <name type="scientific">Pyrus ussuriensis x Pyrus communis</name>
    <dbReference type="NCBI Taxonomy" id="2448454"/>
    <lineage>
        <taxon>Eukaryota</taxon>
        <taxon>Viridiplantae</taxon>
        <taxon>Streptophyta</taxon>
        <taxon>Embryophyta</taxon>
        <taxon>Tracheophyta</taxon>
        <taxon>Spermatophyta</taxon>
        <taxon>Magnoliopsida</taxon>
        <taxon>eudicotyledons</taxon>
        <taxon>Gunneridae</taxon>
        <taxon>Pentapetalae</taxon>
        <taxon>rosids</taxon>
        <taxon>fabids</taxon>
        <taxon>Rosales</taxon>
        <taxon>Rosaceae</taxon>
        <taxon>Amygdaloideae</taxon>
        <taxon>Maleae</taxon>
        <taxon>Pyrus</taxon>
    </lineage>
</organism>
<keyword evidence="3" id="KW-1185">Reference proteome</keyword>
<proteinExistence type="predicted"/>
<reference evidence="3" key="2">
    <citation type="submission" date="2019-10" db="EMBL/GenBank/DDBJ databases">
        <title>A de novo genome assembly of a pear dwarfing rootstock.</title>
        <authorList>
            <person name="Wang F."/>
            <person name="Wang J."/>
            <person name="Li S."/>
            <person name="Zhang Y."/>
            <person name="Fang M."/>
            <person name="Ma L."/>
            <person name="Zhao Y."/>
            <person name="Jiang S."/>
        </authorList>
    </citation>
    <scope>NUCLEOTIDE SEQUENCE [LARGE SCALE GENOMIC DNA]</scope>
</reference>
<dbReference type="AlphaFoldDB" id="A0A5N5I0M1"/>
<gene>
    <name evidence="2" type="ORF">D8674_008749</name>
</gene>
<feature type="compositionally biased region" description="Polar residues" evidence="1">
    <location>
        <begin position="1"/>
        <end position="11"/>
    </location>
</feature>
<evidence type="ECO:0000256" key="1">
    <source>
        <dbReference type="SAM" id="MobiDB-lite"/>
    </source>
</evidence>
<sequence length="78" mass="8395">MSQLIRTQKAMTSTPRRTTTPTIVATAPAEMDHRPMNHVDPVGPPVPHALASSTSLVALPVSAQRAHHRPCTPELPMP</sequence>
<accession>A0A5N5I0M1</accession>
<comment type="caution">
    <text evidence="2">The sequence shown here is derived from an EMBL/GenBank/DDBJ whole genome shotgun (WGS) entry which is preliminary data.</text>
</comment>
<evidence type="ECO:0000313" key="2">
    <source>
        <dbReference type="EMBL" id="KAB2631230.1"/>
    </source>
</evidence>